<dbReference type="EMBL" id="CP120375">
    <property type="protein sequence ID" value="WEX91454.1"/>
    <property type="molecule type" value="Genomic_DNA"/>
</dbReference>
<geneLocation type="plasmid" evidence="1 2">
    <name>unnamed</name>
</geneLocation>
<proteinExistence type="predicted"/>
<evidence type="ECO:0000313" key="1">
    <source>
        <dbReference type="EMBL" id="WEX91454.1"/>
    </source>
</evidence>
<reference evidence="1 2" key="1">
    <citation type="submission" date="2023-03" db="EMBL/GenBank/DDBJ databases">
        <authorList>
            <person name="Kaur S."/>
            <person name="Espinosa-Saiz D."/>
            <person name="Velazquez E."/>
            <person name="Menendez E."/>
            <person name="diCenzo G.C."/>
        </authorList>
    </citation>
    <scope>NUCLEOTIDE SEQUENCE [LARGE SCALE GENOMIC DNA]</scope>
    <source>
        <strain evidence="1 2">LMG 24692</strain>
        <plasmid evidence="1 2">unnamed</plasmid>
    </source>
</reference>
<protein>
    <submittedName>
        <fullName evidence="1">Uncharacterized protein</fullName>
    </submittedName>
</protein>
<gene>
    <name evidence="1" type="ORF">PZN02_006239</name>
</gene>
<sequence length="82" mass="9206">MADFAKMKRLIRDCQKDIAEYLPPESDITEHQVVQRLINRLEGPQNLRCRSAGSRALSRMAYPAASVLSQACSRLGLLTTLM</sequence>
<accession>A0ABY8DKM1</accession>
<keyword evidence="1" id="KW-0614">Plasmid</keyword>
<keyword evidence="2" id="KW-1185">Reference proteome</keyword>
<organism evidence="1 2">
    <name type="scientific">Sinorhizobium garamanticum</name>
    <dbReference type="NCBI Taxonomy" id="680247"/>
    <lineage>
        <taxon>Bacteria</taxon>
        <taxon>Pseudomonadati</taxon>
        <taxon>Pseudomonadota</taxon>
        <taxon>Alphaproteobacteria</taxon>
        <taxon>Hyphomicrobiales</taxon>
        <taxon>Rhizobiaceae</taxon>
        <taxon>Sinorhizobium/Ensifer group</taxon>
        <taxon>Sinorhizobium</taxon>
    </lineage>
</organism>
<dbReference type="Proteomes" id="UP001229355">
    <property type="component" value="Plasmid unnamed"/>
</dbReference>
<name>A0ABY8DKM1_9HYPH</name>
<evidence type="ECO:0000313" key="2">
    <source>
        <dbReference type="Proteomes" id="UP001229355"/>
    </source>
</evidence>